<feature type="binding site" evidence="6">
    <location>
        <position position="67"/>
    </location>
    <ligand>
        <name>S-adenosyl-L-methionine</name>
        <dbReference type="ChEBI" id="CHEBI:59789"/>
    </ligand>
</feature>
<dbReference type="EMBL" id="HBHR01012451">
    <property type="protein sequence ID" value="CAD9863740.1"/>
    <property type="molecule type" value="Transcribed_RNA"/>
</dbReference>
<evidence type="ECO:0000256" key="8">
    <source>
        <dbReference type="SAM" id="MobiDB-lite"/>
    </source>
</evidence>
<keyword evidence="4 6" id="KW-0949">S-adenosyl-L-methionine</keyword>
<dbReference type="HAMAP" id="MF_00607">
    <property type="entry name" value="16SrRNA_methyltr_A"/>
    <property type="match status" value="1"/>
</dbReference>
<dbReference type="InterPro" id="IPR023165">
    <property type="entry name" value="rRNA_Ade_diMease-like_C"/>
</dbReference>
<dbReference type="InterPro" id="IPR029063">
    <property type="entry name" value="SAM-dependent_MTases_sf"/>
</dbReference>
<dbReference type="Gene3D" id="1.10.8.100">
    <property type="entry name" value="Ribosomal RNA adenine dimethylase-like, domain 2"/>
    <property type="match status" value="1"/>
</dbReference>
<evidence type="ECO:0000259" key="9">
    <source>
        <dbReference type="SMART" id="SM00650"/>
    </source>
</evidence>
<dbReference type="EC" id="2.1.1.-" evidence="7"/>
<dbReference type="SMART" id="SM00650">
    <property type="entry name" value="rADc"/>
    <property type="match status" value="1"/>
</dbReference>
<dbReference type="PROSITE" id="PS51689">
    <property type="entry name" value="SAM_RNA_A_N6_MT"/>
    <property type="match status" value="1"/>
</dbReference>
<name>A0A7S2V1T1_9STRA</name>
<feature type="binding site" evidence="6">
    <location>
        <position position="139"/>
    </location>
    <ligand>
        <name>S-adenosyl-L-methionine</name>
        <dbReference type="ChEBI" id="CHEBI:59789"/>
    </ligand>
</feature>
<comment type="similarity">
    <text evidence="6 7">Belongs to the class I-like SAM-binding methyltransferase superfamily. rRNA adenine N(6)-methyltransferase family.</text>
</comment>
<evidence type="ECO:0000256" key="6">
    <source>
        <dbReference type="PROSITE-ProRule" id="PRU01026"/>
    </source>
</evidence>
<feature type="region of interest" description="Disordered" evidence="8">
    <location>
        <begin position="313"/>
        <end position="334"/>
    </location>
</feature>
<accession>A0A7S2V1T1</accession>
<dbReference type="PANTHER" id="PTHR11727">
    <property type="entry name" value="DIMETHYLADENOSINE TRANSFERASE"/>
    <property type="match status" value="1"/>
</dbReference>
<dbReference type="SUPFAM" id="SSF53335">
    <property type="entry name" value="S-adenosyl-L-methionine-dependent methyltransferases"/>
    <property type="match status" value="1"/>
</dbReference>
<evidence type="ECO:0000256" key="5">
    <source>
        <dbReference type="ARBA" id="ARBA00022884"/>
    </source>
</evidence>
<evidence type="ECO:0000256" key="4">
    <source>
        <dbReference type="ARBA" id="ARBA00022691"/>
    </source>
</evidence>
<evidence type="ECO:0000313" key="10">
    <source>
        <dbReference type="EMBL" id="CAD9863740.1"/>
    </source>
</evidence>
<feature type="binding site" evidence="6">
    <location>
        <position position="117"/>
    </location>
    <ligand>
        <name>S-adenosyl-L-methionine</name>
        <dbReference type="ChEBI" id="CHEBI:59789"/>
    </ligand>
</feature>
<dbReference type="PANTHER" id="PTHR11727:SF18">
    <property type="entry name" value="RRNA ADENINE N(6)-METHYLTRANSFERASE"/>
    <property type="match status" value="1"/>
</dbReference>
<dbReference type="InterPro" id="IPR001737">
    <property type="entry name" value="KsgA/Erm"/>
</dbReference>
<dbReference type="InterPro" id="IPR020596">
    <property type="entry name" value="rRNA_Ade_Mease_Trfase_CS"/>
</dbReference>
<keyword evidence="5 6" id="KW-0694">RNA-binding</keyword>
<keyword evidence="1 7" id="KW-0698">rRNA processing</keyword>
<dbReference type="CDD" id="cd02440">
    <property type="entry name" value="AdoMet_MTases"/>
    <property type="match status" value="1"/>
</dbReference>
<evidence type="ECO:0000256" key="7">
    <source>
        <dbReference type="RuleBase" id="RU362106"/>
    </source>
</evidence>
<dbReference type="InterPro" id="IPR020598">
    <property type="entry name" value="rRNA_Ade_methylase_Trfase_N"/>
</dbReference>
<proteinExistence type="inferred from homology"/>
<dbReference type="PROSITE" id="PS01131">
    <property type="entry name" value="RRNA_A_DIMETH"/>
    <property type="match status" value="1"/>
</dbReference>
<organism evidence="10">
    <name type="scientific">Fibrocapsa japonica</name>
    <dbReference type="NCBI Taxonomy" id="94617"/>
    <lineage>
        <taxon>Eukaryota</taxon>
        <taxon>Sar</taxon>
        <taxon>Stramenopiles</taxon>
        <taxon>Ochrophyta</taxon>
        <taxon>Raphidophyceae</taxon>
        <taxon>Chattonellales</taxon>
        <taxon>Chattonellaceae</taxon>
        <taxon>Fibrocapsa</taxon>
    </lineage>
</organism>
<keyword evidence="3 6" id="KW-0808">Transferase</keyword>
<dbReference type="InterPro" id="IPR011530">
    <property type="entry name" value="rRNA_adenine_dimethylase"/>
</dbReference>
<feature type="domain" description="Ribosomal RNA adenine methylase transferase N-terminal" evidence="9">
    <location>
        <begin position="74"/>
        <end position="246"/>
    </location>
</feature>
<dbReference type="GO" id="GO:0003723">
    <property type="term" value="F:RNA binding"/>
    <property type="evidence" value="ECO:0007669"/>
    <property type="project" value="UniProtKB-UniRule"/>
</dbReference>
<keyword evidence="2 6" id="KW-0489">Methyltransferase</keyword>
<gene>
    <name evidence="10" type="ORF">FJAP1339_LOCUS6069</name>
</gene>
<dbReference type="Pfam" id="PF00398">
    <property type="entry name" value="RrnaAD"/>
    <property type="match status" value="1"/>
</dbReference>
<feature type="binding site" evidence="6">
    <location>
        <position position="69"/>
    </location>
    <ligand>
        <name>S-adenosyl-L-methionine</name>
        <dbReference type="ChEBI" id="CHEBI:59789"/>
    </ligand>
</feature>
<dbReference type="NCBIfam" id="TIGR00755">
    <property type="entry name" value="ksgA"/>
    <property type="match status" value="1"/>
</dbReference>
<dbReference type="AlphaFoldDB" id="A0A7S2V1T1"/>
<feature type="binding site" evidence="6">
    <location>
        <position position="161"/>
    </location>
    <ligand>
        <name>S-adenosyl-L-methionine</name>
        <dbReference type="ChEBI" id="CHEBI:59789"/>
    </ligand>
</feature>
<dbReference type="GO" id="GO:0000179">
    <property type="term" value="F:rRNA (adenine-N6,N6-)-dimethyltransferase activity"/>
    <property type="evidence" value="ECO:0007669"/>
    <property type="project" value="UniProtKB-UniRule"/>
</dbReference>
<evidence type="ECO:0000256" key="3">
    <source>
        <dbReference type="ARBA" id="ARBA00022679"/>
    </source>
</evidence>
<sequence>MLLQSVCKLCRCSLLLSIAHGFLFRPELQRFGGTHFSTVRPTMMVASKRAPTLPSGEFRPKQSLGQNYLSDMNYILKIVNAMTCDSSDGQRLVELGPGMGALTRELIKRYPAMTAIEVDPRAIEQLNEALPDLTVIHSDVLQVNWPALSKLKGGPLSVVGNLPYHITSQILFGLADNPQAVRSAVVTTQWEVAQRICSGPNSKDYGILSVVFQLFTRPRILFKIPNTVFYPAPKVASALIELDFSAKEGPKDVDLMKLKKVISAAFQQRRKMLRRSLQPFLQGRKLPEQFEDKRPEQLKPQEFVELTKFLYGEQKDEPGSSQKRVFRKENHGDY</sequence>
<dbReference type="Gene3D" id="3.40.50.150">
    <property type="entry name" value="Vaccinia Virus protein VP39"/>
    <property type="match status" value="1"/>
</dbReference>
<reference evidence="10" key="1">
    <citation type="submission" date="2021-01" db="EMBL/GenBank/DDBJ databases">
        <authorList>
            <person name="Corre E."/>
            <person name="Pelletier E."/>
            <person name="Niang G."/>
            <person name="Scheremetjew M."/>
            <person name="Finn R."/>
            <person name="Kale V."/>
            <person name="Holt S."/>
            <person name="Cochrane G."/>
            <person name="Meng A."/>
            <person name="Brown T."/>
            <person name="Cohen L."/>
        </authorList>
    </citation>
    <scope>NUCLEOTIDE SEQUENCE</scope>
    <source>
        <strain evidence="10">CCMP1661</strain>
    </source>
</reference>
<evidence type="ECO:0000256" key="1">
    <source>
        <dbReference type="ARBA" id="ARBA00022552"/>
    </source>
</evidence>
<feature type="binding site" evidence="6">
    <location>
        <position position="96"/>
    </location>
    <ligand>
        <name>S-adenosyl-L-methionine</name>
        <dbReference type="ChEBI" id="CHEBI:59789"/>
    </ligand>
</feature>
<evidence type="ECO:0000256" key="2">
    <source>
        <dbReference type="ARBA" id="ARBA00022603"/>
    </source>
</evidence>
<protein>
    <recommendedName>
        <fullName evidence="7">rRNA adenine N(6)-methyltransferase</fullName>
        <ecNumber evidence="7">2.1.1.-</ecNumber>
    </recommendedName>
</protein>